<dbReference type="Pfam" id="PF21842">
    <property type="entry name" value="DUF6901"/>
    <property type="match status" value="1"/>
</dbReference>
<accession>A0A0C4WUT1</accession>
<dbReference type="RefSeq" id="WP_039805514.1">
    <property type="nucleotide sequence ID" value="NZ_CP010415.1"/>
</dbReference>
<dbReference type="KEGG" id="acx:Achr_28550"/>
<protein>
    <submittedName>
        <fullName evidence="1">Uncharacterized protein</fullName>
    </submittedName>
</protein>
<sequence>MAIDYRITLDDWHAFSYRIELERGYDHAHAEDAPGWTRLGYQQCSNCPLSPEQYSHCPAALDLQGVLEDFQGLPAFQKAQVWVRTPEREYRKQVSLEEGVRSLLGVIMATSACPRLARLRPMAQQHLPFASQQEFALRAVSLYLARQYFNSRERRHADWELKGLVRLFQQLQLVNQAFWQRIHGTCGSDSNLKAFLTFFSMASSMSYSLETQLAKIRPLVMSDGED</sequence>
<reference evidence="1 2" key="1">
    <citation type="journal article" date="2015" name="PLoS ONE">
        <title>Azotobacter Genomes: The Genome of Azotobacter chroococcum NCIMB 8003 (ATCC 4412).</title>
        <authorList>
            <person name="Robson R.L."/>
            <person name="Jones R."/>
            <person name="Robson R.M."/>
            <person name="Schwartz A."/>
            <person name="Richardson T.H."/>
        </authorList>
    </citation>
    <scope>NUCLEOTIDE SEQUENCE [LARGE SCALE GENOMIC DNA]</scope>
    <source>
        <strain evidence="1 2">NCIMB 8003</strain>
    </source>
</reference>
<dbReference type="EMBL" id="CP010415">
    <property type="protein sequence ID" value="AJE22277.1"/>
    <property type="molecule type" value="Genomic_DNA"/>
</dbReference>
<evidence type="ECO:0000313" key="2">
    <source>
        <dbReference type="Proteomes" id="UP000068210"/>
    </source>
</evidence>
<dbReference type="HOGENOM" id="CLU_086634_0_0_6"/>
<dbReference type="STRING" id="1328314.Achr_28550"/>
<dbReference type="InterPro" id="IPR054196">
    <property type="entry name" value="DUF6901"/>
</dbReference>
<dbReference type="Proteomes" id="UP000068210">
    <property type="component" value="Chromosome"/>
</dbReference>
<keyword evidence="2" id="KW-1185">Reference proteome</keyword>
<name>A0A0C4WUT1_9GAMM</name>
<gene>
    <name evidence="1" type="ORF">Achr_28550</name>
</gene>
<organism evidence="1 2">
    <name type="scientific">Azotobacter chroococcum NCIMB 8003</name>
    <dbReference type="NCBI Taxonomy" id="1328314"/>
    <lineage>
        <taxon>Bacteria</taxon>
        <taxon>Pseudomonadati</taxon>
        <taxon>Pseudomonadota</taxon>
        <taxon>Gammaproteobacteria</taxon>
        <taxon>Pseudomonadales</taxon>
        <taxon>Pseudomonadaceae</taxon>
        <taxon>Azotobacter</taxon>
    </lineage>
</organism>
<evidence type="ECO:0000313" key="1">
    <source>
        <dbReference type="EMBL" id="AJE22277.1"/>
    </source>
</evidence>
<dbReference type="AlphaFoldDB" id="A0A0C4WUT1"/>
<proteinExistence type="predicted"/>